<keyword evidence="2" id="KW-0812">Transmembrane</keyword>
<keyword evidence="4" id="KW-1185">Reference proteome</keyword>
<feature type="compositionally biased region" description="Low complexity" evidence="1">
    <location>
        <begin position="394"/>
        <end position="413"/>
    </location>
</feature>
<dbReference type="OrthoDB" id="7624803at2"/>
<feature type="region of interest" description="Disordered" evidence="1">
    <location>
        <begin position="336"/>
        <end position="449"/>
    </location>
</feature>
<dbReference type="Proteomes" id="UP000092498">
    <property type="component" value="Chromosome"/>
</dbReference>
<keyword evidence="2" id="KW-0472">Membrane</keyword>
<evidence type="ECO:0000256" key="1">
    <source>
        <dbReference type="SAM" id="MobiDB-lite"/>
    </source>
</evidence>
<sequence>MTTTTPEAERTSDPGAMIGVLGLIVAGLWAIGSLAGAVVLIGPEKMGSLTIPEMGAVGAVVVLPALMAVFSGLAARDSARARSEARRLADAADRLMNPERSAENAARQLAESVRGEINQLDQALLQTLKRLQDVEGQISRQAKAVDDMTDQAKAGANQMIVGMEREREELMRISRDLTSQAQNIGDSIGKHTHSISEAARVAEAEVRAADQALDHRLTSFGAAAALISDRTNGLSNAAQASADSALRLEQALSTALDVLSKATSLTDAARQSAEAASYAANSTAGAVRETTHRAIDDAKRAAELIRGEAVNVEREAAIALERLRDAAEAARLAARGARDAVADEEPQMRVRNRSAEQTSDDAAPGYDRSWRDEAADPLELPPARNRNDPPPPMFGDAPAPQQQQPERARAPAADKPVPGDWTWRDLLSNVDGPDAGAPAPSQRREPAADPVAHLRRQIAEPRTTTLPIVATIEHAGLQLADVFSPSALERIAQRARSGTQARRRAVRDAAPEAARRMGDFLNRDAQANQEAMQFLRTEGARIAEQIGRGRAQMNAELTRAFLLIDAAAG</sequence>
<protein>
    <submittedName>
        <fullName evidence="3">Uncharacterized protein</fullName>
    </submittedName>
</protein>
<name>A0A1B1AL76_9PROT</name>
<dbReference type="KEGG" id="cbot:ATE48_15975"/>
<evidence type="ECO:0000313" key="4">
    <source>
        <dbReference type="Proteomes" id="UP000092498"/>
    </source>
</evidence>
<dbReference type="RefSeq" id="WP_066773202.1">
    <property type="nucleotide sequence ID" value="NZ_CP013244.1"/>
</dbReference>
<evidence type="ECO:0000256" key="2">
    <source>
        <dbReference type="SAM" id="Phobius"/>
    </source>
</evidence>
<gene>
    <name evidence="3" type="ORF">ATE48_15975</name>
</gene>
<reference evidence="3 4" key="1">
    <citation type="submission" date="2015-11" db="EMBL/GenBank/DDBJ databases">
        <title>Whole-Genome Sequence of Candidatus Oderbacter manganicum from the National Park Lower Oder Valley, Germany.</title>
        <authorList>
            <person name="Braun B."/>
            <person name="Liere K."/>
            <person name="Szewzyk U."/>
        </authorList>
    </citation>
    <scope>NUCLEOTIDE SEQUENCE [LARGE SCALE GENOMIC DNA]</scope>
    <source>
        <strain evidence="3 4">OTSz_A_272</strain>
    </source>
</reference>
<evidence type="ECO:0000313" key="3">
    <source>
        <dbReference type="EMBL" id="ANP47307.1"/>
    </source>
</evidence>
<accession>A0A1B1AL76</accession>
<proteinExistence type="predicted"/>
<dbReference type="InParanoid" id="A0A1B1AL76"/>
<organism evidence="3 4">
    <name type="scientific">Candidatus Viadribacter manganicus</name>
    <dbReference type="NCBI Taxonomy" id="1759059"/>
    <lineage>
        <taxon>Bacteria</taxon>
        <taxon>Pseudomonadati</taxon>
        <taxon>Pseudomonadota</taxon>
        <taxon>Alphaproteobacteria</taxon>
        <taxon>Hyphomonadales</taxon>
        <taxon>Hyphomonadaceae</taxon>
        <taxon>Candidatus Viadribacter</taxon>
    </lineage>
</organism>
<keyword evidence="2" id="KW-1133">Transmembrane helix</keyword>
<feature type="transmembrane region" description="Helical" evidence="2">
    <location>
        <begin position="16"/>
        <end position="42"/>
    </location>
</feature>
<dbReference type="STRING" id="1759059.ATE48_15975"/>
<feature type="transmembrane region" description="Helical" evidence="2">
    <location>
        <begin position="54"/>
        <end position="75"/>
    </location>
</feature>
<dbReference type="AlphaFoldDB" id="A0A1B1AL76"/>
<dbReference type="EMBL" id="CP013244">
    <property type="protein sequence ID" value="ANP47307.1"/>
    <property type="molecule type" value="Genomic_DNA"/>
</dbReference>